<dbReference type="GO" id="GO:0007346">
    <property type="term" value="P:regulation of mitotic cell cycle"/>
    <property type="evidence" value="ECO:0007669"/>
    <property type="project" value="TreeGrafter"/>
</dbReference>
<name>A0AAW0YDT5_CHEQU</name>
<dbReference type="PANTHER" id="PTHR12353:SF1">
    <property type="entry name" value="DISKS LARGE-ASSOCIATED PROTEIN 5"/>
    <property type="match status" value="1"/>
</dbReference>
<gene>
    <name evidence="2" type="ORF">OTU49_015300</name>
</gene>
<dbReference type="GO" id="GO:0005737">
    <property type="term" value="C:cytoplasm"/>
    <property type="evidence" value="ECO:0007669"/>
    <property type="project" value="TreeGrafter"/>
</dbReference>
<protein>
    <submittedName>
        <fullName evidence="2">Uncharacterized protein</fullName>
    </submittedName>
</protein>
<dbReference type="GO" id="GO:0023052">
    <property type="term" value="P:signaling"/>
    <property type="evidence" value="ECO:0007669"/>
    <property type="project" value="InterPro"/>
</dbReference>
<evidence type="ECO:0000256" key="1">
    <source>
        <dbReference type="ARBA" id="ARBA00008839"/>
    </source>
</evidence>
<dbReference type="GO" id="GO:0008017">
    <property type="term" value="F:microtubule binding"/>
    <property type="evidence" value="ECO:0007669"/>
    <property type="project" value="TreeGrafter"/>
</dbReference>
<dbReference type="Proteomes" id="UP001445076">
    <property type="component" value="Unassembled WGS sequence"/>
</dbReference>
<feature type="non-terminal residue" evidence="2">
    <location>
        <position position="168"/>
    </location>
</feature>
<dbReference type="GO" id="GO:0007052">
    <property type="term" value="P:mitotic spindle organization"/>
    <property type="evidence" value="ECO:0007669"/>
    <property type="project" value="TreeGrafter"/>
</dbReference>
<comment type="similarity">
    <text evidence="1">Belongs to the SAPAP family.</text>
</comment>
<dbReference type="EMBL" id="JARKIK010000008">
    <property type="protein sequence ID" value="KAK8750198.1"/>
    <property type="molecule type" value="Genomic_DNA"/>
</dbReference>
<organism evidence="2 3">
    <name type="scientific">Cherax quadricarinatus</name>
    <name type="common">Australian red claw crayfish</name>
    <dbReference type="NCBI Taxonomy" id="27406"/>
    <lineage>
        <taxon>Eukaryota</taxon>
        <taxon>Metazoa</taxon>
        <taxon>Ecdysozoa</taxon>
        <taxon>Arthropoda</taxon>
        <taxon>Crustacea</taxon>
        <taxon>Multicrustacea</taxon>
        <taxon>Malacostraca</taxon>
        <taxon>Eumalacostraca</taxon>
        <taxon>Eucarida</taxon>
        <taxon>Decapoda</taxon>
        <taxon>Pleocyemata</taxon>
        <taxon>Astacidea</taxon>
        <taxon>Parastacoidea</taxon>
        <taxon>Parastacidae</taxon>
        <taxon>Cherax</taxon>
    </lineage>
</organism>
<dbReference type="Pfam" id="PF03359">
    <property type="entry name" value="GKAP"/>
    <property type="match status" value="1"/>
</dbReference>
<evidence type="ECO:0000313" key="3">
    <source>
        <dbReference type="Proteomes" id="UP001445076"/>
    </source>
</evidence>
<accession>A0AAW0YDT5</accession>
<dbReference type="PANTHER" id="PTHR12353">
    <property type="entry name" value="DISKS LARGE-ASSOCIATED PROTEIN DAP SAP90/PSD-95-ASSOCIATED PROTEIN"/>
    <property type="match status" value="1"/>
</dbReference>
<dbReference type="GO" id="GO:0051382">
    <property type="term" value="P:kinetochore assembly"/>
    <property type="evidence" value="ECO:0007669"/>
    <property type="project" value="TreeGrafter"/>
</dbReference>
<comment type="caution">
    <text evidence="2">The sequence shown here is derived from an EMBL/GenBank/DDBJ whole genome shotgun (WGS) entry which is preliminary data.</text>
</comment>
<sequence>WFKHTRRHTLSLQLILPLLFVFPAAICTFYCSSNYSVHTMGVESELNIAHFRRLLEQEAQVLTDNCLKWRNIMNSTSDIPEDIEGDVMVAIGQAELLMKERFSQFAGLIDDCEFKRGEKEVTCLDLQGFWDIIYFQVEDVIRRFVNLEKVKSNGWKEDKLPPQTLTPK</sequence>
<evidence type="ECO:0000313" key="2">
    <source>
        <dbReference type="EMBL" id="KAK8750198.1"/>
    </source>
</evidence>
<dbReference type="GO" id="GO:0007059">
    <property type="term" value="P:chromosome segregation"/>
    <property type="evidence" value="ECO:0007669"/>
    <property type="project" value="TreeGrafter"/>
</dbReference>
<dbReference type="InterPro" id="IPR005026">
    <property type="entry name" value="SAPAP"/>
</dbReference>
<proteinExistence type="inferred from homology"/>
<dbReference type="GO" id="GO:0005634">
    <property type="term" value="C:nucleus"/>
    <property type="evidence" value="ECO:0007669"/>
    <property type="project" value="TreeGrafter"/>
</dbReference>
<feature type="non-terminal residue" evidence="2">
    <location>
        <position position="1"/>
    </location>
</feature>
<dbReference type="AlphaFoldDB" id="A0AAW0YDT5"/>
<keyword evidence="3" id="KW-1185">Reference proteome</keyword>
<dbReference type="GO" id="GO:0031616">
    <property type="term" value="C:spindle pole centrosome"/>
    <property type="evidence" value="ECO:0007669"/>
    <property type="project" value="TreeGrafter"/>
</dbReference>
<dbReference type="GO" id="GO:0051642">
    <property type="term" value="P:centrosome localization"/>
    <property type="evidence" value="ECO:0007669"/>
    <property type="project" value="TreeGrafter"/>
</dbReference>
<reference evidence="2 3" key="1">
    <citation type="journal article" date="2024" name="BMC Genomics">
        <title>Genome assembly of redclaw crayfish (Cherax quadricarinatus) provides insights into its immune adaptation and hypoxia tolerance.</title>
        <authorList>
            <person name="Liu Z."/>
            <person name="Zheng J."/>
            <person name="Li H."/>
            <person name="Fang K."/>
            <person name="Wang S."/>
            <person name="He J."/>
            <person name="Zhou D."/>
            <person name="Weng S."/>
            <person name="Chi M."/>
            <person name="Gu Z."/>
            <person name="He J."/>
            <person name="Li F."/>
            <person name="Wang M."/>
        </authorList>
    </citation>
    <scope>NUCLEOTIDE SEQUENCE [LARGE SCALE GENOMIC DNA]</scope>
    <source>
        <strain evidence="2">ZL_2023a</strain>
    </source>
</reference>